<dbReference type="SUPFAM" id="SSF81296">
    <property type="entry name" value="E set domains"/>
    <property type="match status" value="1"/>
</dbReference>
<comment type="similarity">
    <text evidence="1">Belongs to the NPC2 family.</text>
</comment>
<dbReference type="GeneID" id="134285836"/>
<keyword evidence="4" id="KW-1185">Reference proteome</keyword>
<sequence length="167" mass="18135">MKWTVGITVVLVGLLGATGIGIPTWSQNLPLLRYLYMLRTGILFEDCGTQYDVLSIRLSSCSSSPCTMPRGTNVTVNAEFTSNGSPTTPSLKHEAYYILNAIKTKATITPTTCEGVACPLQGDLGLRFSASIYVNPSLPALRGKLRWELTNDSKEVVLCYQIPISIS</sequence>
<dbReference type="EnsemblMetazoa" id="AALFPA23_025269.R37698">
    <property type="protein sequence ID" value="AALFPA23_025269.P37698"/>
    <property type="gene ID" value="AALFPA23_025269"/>
</dbReference>
<protein>
    <recommendedName>
        <fullName evidence="2">MD-2-related lipid-recognition domain-containing protein</fullName>
    </recommendedName>
</protein>
<dbReference type="Proteomes" id="UP000069940">
    <property type="component" value="Unassembled WGS sequence"/>
</dbReference>
<evidence type="ECO:0000256" key="1">
    <source>
        <dbReference type="ARBA" id="ARBA00006370"/>
    </source>
</evidence>
<dbReference type="InterPro" id="IPR003172">
    <property type="entry name" value="ML_dom"/>
</dbReference>
<evidence type="ECO:0000313" key="4">
    <source>
        <dbReference type="Proteomes" id="UP000069940"/>
    </source>
</evidence>
<feature type="domain" description="MD-2-related lipid-recognition" evidence="2">
    <location>
        <begin position="44"/>
        <end position="164"/>
    </location>
</feature>
<dbReference type="PANTHER" id="PTHR11306">
    <property type="entry name" value="NIEMANN PICK TYPE C2 PROTEIN NPC2-RELATED"/>
    <property type="match status" value="1"/>
</dbReference>
<dbReference type="Pfam" id="PF02221">
    <property type="entry name" value="E1_DerP2_DerF2"/>
    <property type="match status" value="1"/>
</dbReference>
<dbReference type="RefSeq" id="XP_062703441.1">
    <property type="nucleotide sequence ID" value="XM_062847457.1"/>
</dbReference>
<organism evidence="3 4">
    <name type="scientific">Aedes albopictus</name>
    <name type="common">Asian tiger mosquito</name>
    <name type="synonym">Stegomyia albopicta</name>
    <dbReference type="NCBI Taxonomy" id="7160"/>
    <lineage>
        <taxon>Eukaryota</taxon>
        <taxon>Metazoa</taxon>
        <taxon>Ecdysozoa</taxon>
        <taxon>Arthropoda</taxon>
        <taxon>Hexapoda</taxon>
        <taxon>Insecta</taxon>
        <taxon>Pterygota</taxon>
        <taxon>Neoptera</taxon>
        <taxon>Endopterygota</taxon>
        <taxon>Diptera</taxon>
        <taxon>Nematocera</taxon>
        <taxon>Culicoidea</taxon>
        <taxon>Culicidae</taxon>
        <taxon>Culicinae</taxon>
        <taxon>Aedini</taxon>
        <taxon>Aedes</taxon>
        <taxon>Stegomyia</taxon>
    </lineage>
</organism>
<dbReference type="InterPro" id="IPR039670">
    <property type="entry name" value="NPC2-like"/>
</dbReference>
<dbReference type="PANTHER" id="PTHR11306:SF56">
    <property type="entry name" value="LP08842P-RELATED"/>
    <property type="match status" value="1"/>
</dbReference>
<evidence type="ECO:0000259" key="2">
    <source>
        <dbReference type="SMART" id="SM00737"/>
    </source>
</evidence>
<name>A0ABM2A7T2_AEDAL</name>
<accession>A0ABM2A7T2</accession>
<dbReference type="InterPro" id="IPR014756">
    <property type="entry name" value="Ig_E-set"/>
</dbReference>
<reference evidence="3" key="2">
    <citation type="submission" date="2025-05" db="UniProtKB">
        <authorList>
            <consortium name="EnsemblMetazoa"/>
        </authorList>
    </citation>
    <scope>IDENTIFICATION</scope>
    <source>
        <strain evidence="3">Foshan</strain>
    </source>
</reference>
<proteinExistence type="inferred from homology"/>
<reference evidence="4" key="1">
    <citation type="journal article" date="2015" name="Proc. Natl. Acad. Sci. U.S.A.">
        <title>Genome sequence of the Asian Tiger mosquito, Aedes albopictus, reveals insights into its biology, genetics, and evolution.</title>
        <authorList>
            <person name="Chen X.G."/>
            <person name="Jiang X."/>
            <person name="Gu J."/>
            <person name="Xu M."/>
            <person name="Wu Y."/>
            <person name="Deng Y."/>
            <person name="Zhang C."/>
            <person name="Bonizzoni M."/>
            <person name="Dermauw W."/>
            <person name="Vontas J."/>
            <person name="Armbruster P."/>
            <person name="Huang X."/>
            <person name="Yang Y."/>
            <person name="Zhang H."/>
            <person name="He W."/>
            <person name="Peng H."/>
            <person name="Liu Y."/>
            <person name="Wu K."/>
            <person name="Chen J."/>
            <person name="Lirakis M."/>
            <person name="Topalis P."/>
            <person name="Van Leeuwen T."/>
            <person name="Hall A.B."/>
            <person name="Jiang X."/>
            <person name="Thorpe C."/>
            <person name="Mueller R.L."/>
            <person name="Sun C."/>
            <person name="Waterhouse R.M."/>
            <person name="Yan G."/>
            <person name="Tu Z.J."/>
            <person name="Fang X."/>
            <person name="James A.A."/>
        </authorList>
    </citation>
    <scope>NUCLEOTIDE SEQUENCE [LARGE SCALE GENOMIC DNA]</scope>
    <source>
        <strain evidence="4">Foshan</strain>
    </source>
</reference>
<evidence type="ECO:0000313" key="3">
    <source>
        <dbReference type="EnsemblMetazoa" id="AALFPA23_025269.P37698"/>
    </source>
</evidence>
<dbReference type="SMART" id="SM00737">
    <property type="entry name" value="ML"/>
    <property type="match status" value="1"/>
</dbReference>
<dbReference type="Gene3D" id="2.60.40.770">
    <property type="match status" value="1"/>
</dbReference>